<dbReference type="Pfam" id="PF14659">
    <property type="entry name" value="Phage_int_SAM_3"/>
    <property type="match status" value="1"/>
</dbReference>
<dbReference type="PANTHER" id="PTHR30349:SF64">
    <property type="entry name" value="PROPHAGE INTEGRASE INTD-RELATED"/>
    <property type="match status" value="1"/>
</dbReference>
<dbReference type="InterPro" id="IPR011010">
    <property type="entry name" value="DNA_brk_join_enz"/>
</dbReference>
<dbReference type="PANTHER" id="PTHR30349">
    <property type="entry name" value="PHAGE INTEGRASE-RELATED"/>
    <property type="match status" value="1"/>
</dbReference>
<dbReference type="EMBL" id="CCBC010000042">
    <property type="protein sequence ID" value="CDO17031.1"/>
    <property type="molecule type" value="Genomic_DNA"/>
</dbReference>
<evidence type="ECO:0000256" key="4">
    <source>
        <dbReference type="ARBA" id="ARBA00023172"/>
    </source>
</evidence>
<dbReference type="GO" id="GO:0015074">
    <property type="term" value="P:DNA integration"/>
    <property type="evidence" value="ECO:0007669"/>
    <property type="project" value="UniProtKB-KW"/>
</dbReference>
<dbReference type="GO" id="GO:0006310">
    <property type="term" value="P:DNA recombination"/>
    <property type="evidence" value="ECO:0007669"/>
    <property type="project" value="UniProtKB-KW"/>
</dbReference>
<dbReference type="Gene3D" id="1.10.150.130">
    <property type="match status" value="1"/>
</dbReference>
<evidence type="ECO:0000256" key="1">
    <source>
        <dbReference type="ARBA" id="ARBA00008857"/>
    </source>
</evidence>
<dbReference type="Proteomes" id="UP000027584">
    <property type="component" value="Unassembled WGS sequence"/>
</dbReference>
<feature type="domain" description="Tyr recombinase" evidence="5">
    <location>
        <begin position="199"/>
        <end position="410"/>
    </location>
</feature>
<sequence length="421" mass="47867">MKTETIIHKDKKVIKKIKSDGSISYTRKGVYVGIDEKTGKKITTTVTAKTLASLDRKVNQIKLDFENAGSTKKDYIKIGNLASLAELWFDSYKNMVSSHNTLNRVRGYLDTYIIPQFGDYKPEMIESVDVQIWVNKLAKNAKKVAENGSRRSPKGSAKDYGAIVHKLSDIFDFGITNFGLEKNPAKTVQIPPKPKSNNLRVMVLHEDELSIWIRYLNSLSNSRADRRFKLICETLLASALRISELLALHINDLDFETNEIIISKTIMWQTANKKTGSKGKVICKQTPKTDSGNRRVAVPKRILDQLKAFHDEMNTYFQNHSLPKSDLIFPTIYGNYMCDRNERTTLKKRLSALGLPDYGFHLFRHTHASMMLNAGLNWKELQTRMGHKSIKTTMDTYAELAPKKKAEAVSIFLETIEQITA</sequence>
<keyword evidence="3" id="KW-0238">DNA-binding</keyword>
<dbReference type="InterPro" id="IPR050090">
    <property type="entry name" value="Tyrosine_recombinase_XerCD"/>
</dbReference>
<dbReference type="InterPro" id="IPR004107">
    <property type="entry name" value="Integrase_SAM-like_N"/>
</dbReference>
<reference evidence="6 7" key="2">
    <citation type="submission" date="2014-05" db="EMBL/GenBank/DDBJ databases">
        <title>Genome sequence of Streptococcus gallolyticus.</title>
        <authorList>
            <person name="Del Campo R."/>
        </authorList>
    </citation>
    <scope>NUCLEOTIDE SEQUENCE [LARGE SCALE GENOMIC DNA]</scope>
    <source>
        <strain evidence="6 7">LMG17956</strain>
    </source>
</reference>
<dbReference type="SUPFAM" id="SSF56349">
    <property type="entry name" value="DNA breaking-rejoining enzymes"/>
    <property type="match status" value="1"/>
</dbReference>
<dbReference type="InterPro" id="IPR010998">
    <property type="entry name" value="Integrase_recombinase_N"/>
</dbReference>
<evidence type="ECO:0000256" key="2">
    <source>
        <dbReference type="ARBA" id="ARBA00022908"/>
    </source>
</evidence>
<comment type="similarity">
    <text evidence="1">Belongs to the 'phage' integrase family.</text>
</comment>
<evidence type="ECO:0000256" key="3">
    <source>
        <dbReference type="ARBA" id="ARBA00023125"/>
    </source>
</evidence>
<organism evidence="6 7">
    <name type="scientific">Streptococcus gallolyticus</name>
    <dbReference type="NCBI Taxonomy" id="315405"/>
    <lineage>
        <taxon>Bacteria</taxon>
        <taxon>Bacillati</taxon>
        <taxon>Bacillota</taxon>
        <taxon>Bacilli</taxon>
        <taxon>Lactobacillales</taxon>
        <taxon>Streptococcaceae</taxon>
        <taxon>Streptococcus</taxon>
    </lineage>
</organism>
<dbReference type="GO" id="GO:0003677">
    <property type="term" value="F:DNA binding"/>
    <property type="evidence" value="ECO:0007669"/>
    <property type="project" value="UniProtKB-KW"/>
</dbReference>
<keyword evidence="4" id="KW-0233">DNA recombination</keyword>
<proteinExistence type="inferred from homology"/>
<dbReference type="InterPro" id="IPR013762">
    <property type="entry name" value="Integrase-like_cat_sf"/>
</dbReference>
<comment type="caution">
    <text evidence="6">The sequence shown here is derived from an EMBL/GenBank/DDBJ whole genome shotgun (WGS) entry which is preliminary data.</text>
</comment>
<dbReference type="AlphaFoldDB" id="A0A060RJ74"/>
<name>A0A060RJ74_9STRE</name>
<gene>
    <name evidence="6" type="ORF">BN963_SGAL_00210</name>
</gene>
<reference evidence="6 7" key="1">
    <citation type="submission" date="2014-02" db="EMBL/GenBank/DDBJ databases">
        <authorList>
            <person name="Manrique M."/>
        </authorList>
    </citation>
    <scope>NUCLEOTIDE SEQUENCE [LARGE SCALE GENOMIC DNA]</scope>
    <source>
        <strain evidence="6 7">LMG17956</strain>
    </source>
</reference>
<keyword evidence="2" id="KW-0229">DNA integration</keyword>
<evidence type="ECO:0000259" key="5">
    <source>
        <dbReference type="PROSITE" id="PS51898"/>
    </source>
</evidence>
<dbReference type="CDD" id="cd01189">
    <property type="entry name" value="INT_ICEBs1_C_like"/>
    <property type="match status" value="1"/>
</dbReference>
<evidence type="ECO:0000313" key="7">
    <source>
        <dbReference type="Proteomes" id="UP000027584"/>
    </source>
</evidence>
<accession>A0A060RJ74</accession>
<dbReference type="PROSITE" id="PS51898">
    <property type="entry name" value="TYR_RECOMBINASE"/>
    <property type="match status" value="1"/>
</dbReference>
<dbReference type="InterPro" id="IPR002104">
    <property type="entry name" value="Integrase_catalytic"/>
</dbReference>
<dbReference type="Pfam" id="PF00589">
    <property type="entry name" value="Phage_integrase"/>
    <property type="match status" value="1"/>
</dbReference>
<evidence type="ECO:0000313" key="6">
    <source>
        <dbReference type="EMBL" id="CDO17031.1"/>
    </source>
</evidence>
<dbReference type="Gene3D" id="1.10.443.10">
    <property type="entry name" value="Intergrase catalytic core"/>
    <property type="match status" value="1"/>
</dbReference>
<protein>
    <submittedName>
        <fullName evidence="6">Site-specific recombinase, phage integrase family</fullName>
    </submittedName>
</protein>